<accession>A0ACC0JHB8</accession>
<dbReference type="Proteomes" id="UP001064048">
    <property type="component" value="Chromosome 22"/>
</dbReference>
<gene>
    <name evidence="1" type="ORF">MSG28_012607</name>
</gene>
<organism evidence="1 2">
    <name type="scientific">Choristoneura fumiferana</name>
    <name type="common">Spruce budworm moth</name>
    <name type="synonym">Archips fumiferana</name>
    <dbReference type="NCBI Taxonomy" id="7141"/>
    <lineage>
        <taxon>Eukaryota</taxon>
        <taxon>Metazoa</taxon>
        <taxon>Ecdysozoa</taxon>
        <taxon>Arthropoda</taxon>
        <taxon>Hexapoda</taxon>
        <taxon>Insecta</taxon>
        <taxon>Pterygota</taxon>
        <taxon>Neoptera</taxon>
        <taxon>Endopterygota</taxon>
        <taxon>Lepidoptera</taxon>
        <taxon>Glossata</taxon>
        <taxon>Ditrysia</taxon>
        <taxon>Tortricoidea</taxon>
        <taxon>Tortricidae</taxon>
        <taxon>Tortricinae</taxon>
        <taxon>Choristoneura</taxon>
    </lineage>
</organism>
<sequence>MLKNIYDKLEDPYRPLLGPNVKALKFWGLLLPKNKTMKYIYIFLHLSIIYFTATEYVDIWFIKSDINMLLENLKITMLATMSVIKVTTFLMFQRDWVSIMDYVTKADLNQRNTEDDTNKSIIKNFTRYCRKITYCYWFLMYTTVVIVMLQPVIKYAFFQTYRENVKSGNQAYMQVVSSWLPFDKNTTPGCIAAYLFQSYAAIYGGGWITSFDTNAIVIMIFFRVELELLKRDSASIFGAANGLVPEKEAKRRLKECYKRHVDLVRYSRLFDSCLSPIMMFYVFVCSVMLCVTSYQITSETNVMQMLLQVEYLVFGVSQLFLYCWHSNDVFHIFQHNKMLKILFIDTLARESCGFQSQELVRGPFESVWWKSSILRKDLAILMAQFSTNIVFSAGPFAKLSVPTFINILKGAYSYYTLLNQSQVEKKL</sequence>
<evidence type="ECO:0000313" key="1">
    <source>
        <dbReference type="EMBL" id="KAI8423493.1"/>
    </source>
</evidence>
<name>A0ACC0JHB8_CHOFU</name>
<keyword evidence="2" id="KW-1185">Reference proteome</keyword>
<evidence type="ECO:0000313" key="2">
    <source>
        <dbReference type="Proteomes" id="UP001064048"/>
    </source>
</evidence>
<dbReference type="EMBL" id="CM046122">
    <property type="protein sequence ID" value="KAI8423493.1"/>
    <property type="molecule type" value="Genomic_DNA"/>
</dbReference>
<comment type="caution">
    <text evidence="1">The sequence shown here is derived from an EMBL/GenBank/DDBJ whole genome shotgun (WGS) entry which is preliminary data.</text>
</comment>
<protein>
    <submittedName>
        <fullName evidence="1">Uncharacterized protein</fullName>
    </submittedName>
</protein>
<proteinExistence type="predicted"/>
<reference evidence="1 2" key="1">
    <citation type="journal article" date="2022" name="Genome Biol. Evol.">
        <title>The Spruce Budworm Genome: Reconstructing the Evolutionary History of Antifreeze Proteins.</title>
        <authorList>
            <person name="Beliveau C."/>
            <person name="Gagne P."/>
            <person name="Picq S."/>
            <person name="Vernygora O."/>
            <person name="Keeling C.I."/>
            <person name="Pinkney K."/>
            <person name="Doucet D."/>
            <person name="Wen F."/>
            <person name="Johnston J.S."/>
            <person name="Maaroufi H."/>
            <person name="Boyle B."/>
            <person name="Laroche J."/>
            <person name="Dewar K."/>
            <person name="Juretic N."/>
            <person name="Blackburn G."/>
            <person name="Nisole A."/>
            <person name="Brunet B."/>
            <person name="Brandao M."/>
            <person name="Lumley L."/>
            <person name="Duan J."/>
            <person name="Quan G."/>
            <person name="Lucarotti C.J."/>
            <person name="Roe A.D."/>
            <person name="Sperling F.A.H."/>
            <person name="Levesque R.C."/>
            <person name="Cusson M."/>
        </authorList>
    </citation>
    <scope>NUCLEOTIDE SEQUENCE [LARGE SCALE GENOMIC DNA]</scope>
    <source>
        <strain evidence="1">Glfc:IPQL:Cfum</strain>
    </source>
</reference>